<keyword evidence="2" id="KW-0808">Transferase</keyword>
<dbReference type="InterPro" id="IPR017441">
    <property type="entry name" value="Protein_kinase_ATP_BS"/>
</dbReference>
<evidence type="ECO:0000259" key="8">
    <source>
        <dbReference type="PROSITE" id="PS51285"/>
    </source>
</evidence>
<dbReference type="PROSITE" id="PS51285">
    <property type="entry name" value="AGC_KINASE_CTER"/>
    <property type="match status" value="1"/>
</dbReference>
<dbReference type="InterPro" id="IPR045270">
    <property type="entry name" value="STKc_AGC"/>
</dbReference>
<feature type="domain" description="AGC-kinase C-terminal" evidence="8">
    <location>
        <begin position="363"/>
        <end position="420"/>
    </location>
</feature>
<dbReference type="PANTHER" id="PTHR24351">
    <property type="entry name" value="RIBOSOMAL PROTEIN S6 KINASE"/>
    <property type="match status" value="1"/>
</dbReference>
<keyword evidence="3 6" id="KW-0547">Nucleotide-binding</keyword>
<keyword evidence="4" id="KW-0418">Kinase</keyword>
<evidence type="ECO:0000256" key="2">
    <source>
        <dbReference type="ARBA" id="ARBA00022679"/>
    </source>
</evidence>
<dbReference type="EMBL" id="JAPFFF010000002">
    <property type="protein sequence ID" value="KAK8895740.1"/>
    <property type="molecule type" value="Genomic_DNA"/>
</dbReference>
<dbReference type="Proteomes" id="UP001470230">
    <property type="component" value="Unassembled WGS sequence"/>
</dbReference>
<dbReference type="SMART" id="SM00220">
    <property type="entry name" value="S_TKc"/>
    <property type="match status" value="1"/>
</dbReference>
<keyword evidence="10" id="KW-1185">Reference proteome</keyword>
<evidence type="ECO:0000256" key="6">
    <source>
        <dbReference type="PROSITE-ProRule" id="PRU10141"/>
    </source>
</evidence>
<keyword evidence="5 6" id="KW-0067">ATP-binding</keyword>
<evidence type="ECO:0000313" key="10">
    <source>
        <dbReference type="Proteomes" id="UP001470230"/>
    </source>
</evidence>
<dbReference type="Gene3D" id="1.10.510.10">
    <property type="entry name" value="Transferase(Phosphotransferase) domain 1"/>
    <property type="match status" value="1"/>
</dbReference>
<dbReference type="SUPFAM" id="SSF56112">
    <property type="entry name" value="Protein kinase-like (PK-like)"/>
    <property type="match status" value="1"/>
</dbReference>
<evidence type="ECO:0000256" key="5">
    <source>
        <dbReference type="ARBA" id="ARBA00022840"/>
    </source>
</evidence>
<accession>A0ABR2KXD5</accession>
<organism evidence="9 10">
    <name type="scientific">Tritrichomonas musculus</name>
    <dbReference type="NCBI Taxonomy" id="1915356"/>
    <lineage>
        <taxon>Eukaryota</taxon>
        <taxon>Metamonada</taxon>
        <taxon>Parabasalia</taxon>
        <taxon>Tritrichomonadida</taxon>
        <taxon>Tritrichomonadidae</taxon>
        <taxon>Tritrichomonas</taxon>
    </lineage>
</organism>
<reference evidence="9 10" key="1">
    <citation type="submission" date="2024-04" db="EMBL/GenBank/DDBJ databases">
        <title>Tritrichomonas musculus Genome.</title>
        <authorList>
            <person name="Alves-Ferreira E."/>
            <person name="Grigg M."/>
            <person name="Lorenzi H."/>
            <person name="Galac M."/>
        </authorList>
    </citation>
    <scope>NUCLEOTIDE SEQUENCE [LARGE SCALE GENOMIC DNA]</scope>
    <source>
        <strain evidence="9 10">EAF2021</strain>
    </source>
</reference>
<dbReference type="InterPro" id="IPR011009">
    <property type="entry name" value="Kinase-like_dom_sf"/>
</dbReference>
<evidence type="ECO:0008006" key="11">
    <source>
        <dbReference type="Google" id="ProtNLM"/>
    </source>
</evidence>
<gene>
    <name evidence="9" type="ORF">M9Y10_013624</name>
</gene>
<evidence type="ECO:0000259" key="7">
    <source>
        <dbReference type="PROSITE" id="PS50011"/>
    </source>
</evidence>
<evidence type="ECO:0000256" key="3">
    <source>
        <dbReference type="ARBA" id="ARBA00022741"/>
    </source>
</evidence>
<dbReference type="InterPro" id="IPR000961">
    <property type="entry name" value="AGC-kinase_C"/>
</dbReference>
<dbReference type="InterPro" id="IPR000719">
    <property type="entry name" value="Prot_kinase_dom"/>
</dbReference>
<feature type="domain" description="Protein kinase" evidence="7">
    <location>
        <begin position="111"/>
        <end position="362"/>
    </location>
</feature>
<sequence length="458" mass="52833">MAQSYPKINTEPLEGWFSVNNNQRYCRLNDGRIDIASDDKLENLEYSIPLAKIVDSYHSPNEAEFDILPENSPTLHFASSDVESVQKWKNAINDDNDFDYLHQNILKMSDFKLSKIIGGGFSSNVHLVRRKSDGKLFALKLMNKTKLVDSSTIQRMITERNILIQSNFPFITKIHGAFQTETFLVLVLEYVGGGDLQHHLDKGIFFSPKQIKIYLAELVLALEHLHKMGIIFRDLKPSNILIAKDGNIKITDFGLAKNIIESGKTKSLCGTHEYLAPEMLLGNYYGFSVDWWALGVIAYRLICGILPFTNQNLSKLYDKIIDCKYRIPHRIDPDQRDFISGLLKKDPNDRLNIDQIKNHKYFSDVDWQKLYKKEYKLDFVPVMAEDDSAFNFDTSLFQKNQVDSYENFQIEDKFDFESFENNSPNLNCDLNSYSDESFISNFSFSSHAEDFDTDNEND</sequence>
<dbReference type="PROSITE" id="PS50011">
    <property type="entry name" value="PROTEIN_KINASE_DOM"/>
    <property type="match status" value="1"/>
</dbReference>
<dbReference type="Gene3D" id="3.30.200.20">
    <property type="entry name" value="Phosphorylase Kinase, domain 1"/>
    <property type="match status" value="1"/>
</dbReference>
<protein>
    <recommendedName>
        <fullName evidence="11">RAC family serine/threonine-protein kinase like protein</fullName>
    </recommendedName>
</protein>
<dbReference type="SUPFAM" id="SSF50729">
    <property type="entry name" value="PH domain-like"/>
    <property type="match status" value="1"/>
</dbReference>
<evidence type="ECO:0000256" key="4">
    <source>
        <dbReference type="ARBA" id="ARBA00022777"/>
    </source>
</evidence>
<dbReference type="CDD" id="cd00821">
    <property type="entry name" value="PH"/>
    <property type="match status" value="1"/>
</dbReference>
<dbReference type="CDD" id="cd05123">
    <property type="entry name" value="STKc_AGC"/>
    <property type="match status" value="1"/>
</dbReference>
<evidence type="ECO:0000256" key="1">
    <source>
        <dbReference type="ARBA" id="ARBA00022527"/>
    </source>
</evidence>
<proteinExistence type="predicted"/>
<keyword evidence="1" id="KW-0723">Serine/threonine-protein kinase</keyword>
<comment type="caution">
    <text evidence="9">The sequence shown here is derived from an EMBL/GenBank/DDBJ whole genome shotgun (WGS) entry which is preliminary data.</text>
</comment>
<dbReference type="Gene3D" id="2.30.29.30">
    <property type="entry name" value="Pleckstrin-homology domain (PH domain)/Phosphotyrosine-binding domain (PTB)"/>
    <property type="match status" value="1"/>
</dbReference>
<evidence type="ECO:0000313" key="9">
    <source>
        <dbReference type="EMBL" id="KAK8895740.1"/>
    </source>
</evidence>
<feature type="binding site" evidence="6">
    <location>
        <position position="140"/>
    </location>
    <ligand>
        <name>ATP</name>
        <dbReference type="ChEBI" id="CHEBI:30616"/>
    </ligand>
</feature>
<dbReference type="PROSITE" id="PS00107">
    <property type="entry name" value="PROTEIN_KINASE_ATP"/>
    <property type="match status" value="1"/>
</dbReference>
<dbReference type="InterPro" id="IPR011993">
    <property type="entry name" value="PH-like_dom_sf"/>
</dbReference>
<name>A0ABR2KXD5_9EUKA</name>
<dbReference type="Pfam" id="PF00069">
    <property type="entry name" value="Pkinase"/>
    <property type="match status" value="1"/>
</dbReference>